<dbReference type="GO" id="GO:0002189">
    <property type="term" value="C:ribose phosphate diphosphokinase complex"/>
    <property type="evidence" value="ECO:0007669"/>
    <property type="project" value="TreeGrafter"/>
</dbReference>
<dbReference type="PANTHER" id="PTHR10210">
    <property type="entry name" value="RIBOSE-PHOSPHATE DIPHOSPHOKINASE FAMILY MEMBER"/>
    <property type="match status" value="1"/>
</dbReference>
<dbReference type="Gene3D" id="3.40.50.2020">
    <property type="match status" value="2"/>
</dbReference>
<keyword evidence="2" id="KW-0545">Nucleotide biosynthesis</keyword>
<comment type="caution">
    <text evidence="3">The sequence shown here is derived from an EMBL/GenBank/DDBJ whole genome shotgun (WGS) entry which is preliminary data.</text>
</comment>
<organism evidence="3 4">
    <name type="scientific">Meloidogyne graminicola</name>
    <dbReference type="NCBI Taxonomy" id="189291"/>
    <lineage>
        <taxon>Eukaryota</taxon>
        <taxon>Metazoa</taxon>
        <taxon>Ecdysozoa</taxon>
        <taxon>Nematoda</taxon>
        <taxon>Chromadorea</taxon>
        <taxon>Rhabditida</taxon>
        <taxon>Tylenchina</taxon>
        <taxon>Tylenchomorpha</taxon>
        <taxon>Tylenchoidea</taxon>
        <taxon>Meloidogynidae</taxon>
        <taxon>Meloidogyninae</taxon>
        <taxon>Meloidogyne</taxon>
    </lineage>
</organism>
<dbReference type="GO" id="GO:0004749">
    <property type="term" value="F:ribose phosphate diphosphokinase activity"/>
    <property type="evidence" value="ECO:0007669"/>
    <property type="project" value="TreeGrafter"/>
</dbReference>
<gene>
    <name evidence="3" type="ORF">Mgra_00008951</name>
</gene>
<proteinExistence type="inferred from homology"/>
<dbReference type="GO" id="GO:0006164">
    <property type="term" value="P:purine nucleotide biosynthetic process"/>
    <property type="evidence" value="ECO:0007669"/>
    <property type="project" value="TreeGrafter"/>
</dbReference>
<dbReference type="AlphaFoldDB" id="A0A8S9ZEB9"/>
<evidence type="ECO:0000256" key="1">
    <source>
        <dbReference type="ARBA" id="ARBA00006478"/>
    </source>
</evidence>
<sequence length="209" mass="22991">MPYSKQCRMFRRSSVPMKLVADMVNNFTYGASRVVSLDLYRFFSIPVDNLRTSPFLLHYIIGNISEYKNAIIVAKNPGVMNKATSYADRLKLGVAVIHGEQKVEEESGREDGRQSPPTASLGVTYEFFPPNVPKDKPPLTVVGDVSNKSAIIVDDIIDDAHSFVAVAEVLKTRGAEKIYVVATHGLLSLDAPALLEASPIDEVLIRIIV</sequence>
<dbReference type="SUPFAM" id="SSF53271">
    <property type="entry name" value="PRTase-like"/>
    <property type="match status" value="2"/>
</dbReference>
<dbReference type="GO" id="GO:0005737">
    <property type="term" value="C:cytoplasm"/>
    <property type="evidence" value="ECO:0007669"/>
    <property type="project" value="TreeGrafter"/>
</dbReference>
<evidence type="ECO:0000313" key="4">
    <source>
        <dbReference type="Proteomes" id="UP000605970"/>
    </source>
</evidence>
<dbReference type="FunFam" id="3.40.50.2020:FF:000014">
    <property type="entry name" value="Ribose-phosphate pyrophosphokinase 1"/>
    <property type="match status" value="1"/>
</dbReference>
<dbReference type="OrthoDB" id="413572at2759"/>
<dbReference type="InterPro" id="IPR029057">
    <property type="entry name" value="PRTase-like"/>
</dbReference>
<evidence type="ECO:0000256" key="2">
    <source>
        <dbReference type="ARBA" id="ARBA00022727"/>
    </source>
</evidence>
<dbReference type="PANTHER" id="PTHR10210:SF53">
    <property type="entry name" value="GH23275P"/>
    <property type="match status" value="1"/>
</dbReference>
<reference evidence="3" key="1">
    <citation type="journal article" date="2020" name="Ecol. Evol.">
        <title>Genome structure and content of the rice root-knot nematode (Meloidogyne graminicola).</title>
        <authorList>
            <person name="Phan N.T."/>
            <person name="Danchin E.G.J."/>
            <person name="Klopp C."/>
            <person name="Perfus-Barbeoch L."/>
            <person name="Kozlowski D.K."/>
            <person name="Koutsovoulos G.D."/>
            <person name="Lopez-Roques C."/>
            <person name="Bouchez O."/>
            <person name="Zahm M."/>
            <person name="Besnard G."/>
            <person name="Bellafiore S."/>
        </authorList>
    </citation>
    <scope>NUCLEOTIDE SEQUENCE</scope>
    <source>
        <strain evidence="3">VN-18</strain>
    </source>
</reference>
<dbReference type="GO" id="GO:0005524">
    <property type="term" value="F:ATP binding"/>
    <property type="evidence" value="ECO:0007669"/>
    <property type="project" value="TreeGrafter"/>
</dbReference>
<dbReference type="Proteomes" id="UP000605970">
    <property type="component" value="Unassembled WGS sequence"/>
</dbReference>
<dbReference type="EMBL" id="JABEBT010000130">
    <property type="protein sequence ID" value="KAF7630791.1"/>
    <property type="molecule type" value="Genomic_DNA"/>
</dbReference>
<dbReference type="GO" id="GO:0000287">
    <property type="term" value="F:magnesium ion binding"/>
    <property type="evidence" value="ECO:0007669"/>
    <property type="project" value="InterPro"/>
</dbReference>
<comment type="similarity">
    <text evidence="1">Belongs to the ribose-phosphate pyrophosphokinase family.</text>
</comment>
<name>A0A8S9ZEB9_9BILA</name>
<accession>A0A8S9ZEB9</accession>
<dbReference type="InterPro" id="IPR005946">
    <property type="entry name" value="Rib-P_diPkinase"/>
</dbReference>
<evidence type="ECO:0000313" key="3">
    <source>
        <dbReference type="EMBL" id="KAF7630791.1"/>
    </source>
</evidence>
<dbReference type="GO" id="GO:0006015">
    <property type="term" value="P:5-phosphoribose 1-diphosphate biosynthetic process"/>
    <property type="evidence" value="ECO:0007669"/>
    <property type="project" value="TreeGrafter"/>
</dbReference>
<protein>
    <submittedName>
        <fullName evidence="3">Pribosyltran_N domain-containing protein</fullName>
    </submittedName>
</protein>
<dbReference type="Pfam" id="PF14572">
    <property type="entry name" value="Pribosyl_synth"/>
    <property type="match status" value="1"/>
</dbReference>
<keyword evidence="4" id="KW-1185">Reference proteome</keyword>